<dbReference type="RefSeq" id="WP_319807738.1">
    <property type="nucleotide sequence ID" value="NZ_CP107052.1"/>
</dbReference>
<evidence type="ECO:0000256" key="1">
    <source>
        <dbReference type="ARBA" id="ARBA00011009"/>
    </source>
</evidence>
<keyword evidence="3 7" id="KW-0560">Oxidoreductase</keyword>
<dbReference type="InterPro" id="IPR036291">
    <property type="entry name" value="NAD(P)-bd_dom_sf"/>
</dbReference>
<feature type="binding site" evidence="7">
    <location>
        <position position="35"/>
    </location>
    <ligand>
        <name>NADPH</name>
        <dbReference type="ChEBI" id="CHEBI:57783"/>
    </ligand>
</feature>
<reference evidence="12" key="1">
    <citation type="submission" date="2022-10" db="EMBL/GenBank/DDBJ databases">
        <title>Candidatus Kirkpatrella diaphorinas gen. nov., sp. nov., an uncultured endosymbiont identified in a population of Diaphorina citri from Hawaii.</title>
        <authorList>
            <person name="Henry E.M."/>
            <person name="Carlson C.R."/>
            <person name="Kuo Y.-W."/>
        </authorList>
    </citation>
    <scope>NUCLEOTIDE SEQUENCE</scope>
    <source>
        <strain evidence="12">CADCRV1</strain>
    </source>
</reference>
<sequence>MSPPRHIAIIGAGAWGIALAQNFARAGHDVTLWSRSSVDPTTRRLPRLPQVALLPAVNVTNMMPKGADDTLFATPTHALRDVAAASMGDGLVIACCKGLERDSYAFPADILRATCPGRDVAVLSGPNFAGEIAKGLPAAATLAASHLSLAEEIASRLASPRFRLYASDDLTGVQLAGAAKNVIAIAAGIAIGAQLGENARAALMSRGLAEMHRLNRALGGQAKTLSGLSGMGDLILTCTGPSSRNFRFGLALGQNADARALALDETHGIVEGCRTAPLLLKLARRHAIDMPLVETVSKLIAGDMSVAAAKAALMSRPLATE</sequence>
<keyword evidence="7" id="KW-0963">Cytoplasm</keyword>
<comment type="caution">
    <text evidence="7">Lacks conserved residue(s) required for the propagation of feature annotation.</text>
</comment>
<dbReference type="SUPFAM" id="SSF51735">
    <property type="entry name" value="NAD(P)-binding Rossmann-fold domains"/>
    <property type="match status" value="1"/>
</dbReference>
<keyword evidence="13" id="KW-1185">Reference proteome</keyword>
<evidence type="ECO:0000259" key="10">
    <source>
        <dbReference type="Pfam" id="PF01210"/>
    </source>
</evidence>
<feature type="binding site" evidence="7">
    <location>
        <position position="243"/>
    </location>
    <ligand>
        <name>sn-glycerol 3-phosphate</name>
        <dbReference type="ChEBI" id="CHEBI:57597"/>
    </ligand>
</feature>
<dbReference type="PANTHER" id="PTHR11728:SF1">
    <property type="entry name" value="GLYCEROL-3-PHOSPHATE DEHYDROGENASE [NAD(+)] 2, CHLOROPLASTIC"/>
    <property type="match status" value="1"/>
</dbReference>
<dbReference type="InterPro" id="IPR013328">
    <property type="entry name" value="6PGD_dom2"/>
</dbReference>
<evidence type="ECO:0000313" key="12">
    <source>
        <dbReference type="EMBL" id="UYH52142.1"/>
    </source>
</evidence>
<gene>
    <name evidence="7" type="primary">gpsA</name>
    <name evidence="12" type="ORF">N5W20_04630</name>
</gene>
<feature type="active site" description="Proton acceptor" evidence="7">
    <location>
        <position position="180"/>
    </location>
</feature>
<proteinExistence type="inferred from homology"/>
<accession>A0ABY6GKS3</accession>
<dbReference type="SUPFAM" id="SSF48179">
    <property type="entry name" value="6-phosphogluconate dehydrogenase C-terminal domain-like"/>
    <property type="match status" value="1"/>
</dbReference>
<feature type="binding site" evidence="7">
    <location>
        <position position="233"/>
    </location>
    <ligand>
        <name>sn-glycerol 3-phosphate</name>
        <dbReference type="ChEBI" id="CHEBI:57597"/>
    </ligand>
</feature>
<dbReference type="Gene3D" id="3.40.50.720">
    <property type="entry name" value="NAD(P)-binding Rossmann-like Domain"/>
    <property type="match status" value="1"/>
</dbReference>
<protein>
    <recommendedName>
        <fullName evidence="7">Glycerol-3-phosphate dehydrogenase [NAD(P)+]</fullName>
        <ecNumber evidence="7">1.1.1.94</ecNumber>
    </recommendedName>
    <alternativeName>
        <fullName evidence="7">NAD(P)(+)-dependent glycerol-3-phosphate dehydrogenase</fullName>
    </alternativeName>
    <alternativeName>
        <fullName evidence="7">NAD(P)H-dependent dihydroxyacetone-phosphate reductase</fullName>
    </alternativeName>
</protein>
<keyword evidence="4 7" id="KW-0443">Lipid metabolism</keyword>
<feature type="domain" description="Glycerol-3-phosphate dehydrogenase NAD-dependent N-terminal" evidence="10">
    <location>
        <begin position="7"/>
        <end position="148"/>
    </location>
</feature>
<dbReference type="Pfam" id="PF07479">
    <property type="entry name" value="NAD_Gly3P_dh_C"/>
    <property type="match status" value="1"/>
</dbReference>
<comment type="subcellular location">
    <subcellularLocation>
        <location evidence="7">Cytoplasm</location>
    </subcellularLocation>
</comment>
<keyword evidence="7" id="KW-0521">NADP</keyword>
<dbReference type="PROSITE" id="PS00957">
    <property type="entry name" value="NAD_G3PDH"/>
    <property type="match status" value="1"/>
</dbReference>
<dbReference type="InterPro" id="IPR008927">
    <property type="entry name" value="6-PGluconate_DH-like_C_sf"/>
</dbReference>
<comment type="catalytic activity">
    <reaction evidence="7">
        <text>sn-glycerol 3-phosphate + NAD(+) = dihydroxyacetone phosphate + NADH + H(+)</text>
        <dbReference type="Rhea" id="RHEA:11092"/>
        <dbReference type="ChEBI" id="CHEBI:15378"/>
        <dbReference type="ChEBI" id="CHEBI:57540"/>
        <dbReference type="ChEBI" id="CHEBI:57597"/>
        <dbReference type="ChEBI" id="CHEBI:57642"/>
        <dbReference type="ChEBI" id="CHEBI:57945"/>
        <dbReference type="EC" id="1.1.1.94"/>
    </reaction>
</comment>
<evidence type="ECO:0000256" key="5">
    <source>
        <dbReference type="ARBA" id="ARBA00023209"/>
    </source>
</evidence>
<dbReference type="NCBIfam" id="NF000942">
    <property type="entry name" value="PRK00094.1-4"/>
    <property type="match status" value="1"/>
</dbReference>
<evidence type="ECO:0000259" key="11">
    <source>
        <dbReference type="Pfam" id="PF07479"/>
    </source>
</evidence>
<feature type="binding site" evidence="7">
    <location>
        <position position="97"/>
    </location>
    <ligand>
        <name>NADPH</name>
        <dbReference type="ChEBI" id="CHEBI:57783"/>
    </ligand>
</feature>
<dbReference type="PIRSF" id="PIRSF000114">
    <property type="entry name" value="Glycerol-3-P_dh"/>
    <property type="match status" value="1"/>
</dbReference>
<dbReference type="InterPro" id="IPR006109">
    <property type="entry name" value="G3P_DH_NAD-dep_C"/>
</dbReference>
<evidence type="ECO:0000256" key="8">
    <source>
        <dbReference type="RuleBase" id="RU000437"/>
    </source>
</evidence>
<feature type="binding site" evidence="7">
    <location>
        <position position="245"/>
    </location>
    <ligand>
        <name>sn-glycerol 3-phosphate</name>
        <dbReference type="ChEBI" id="CHEBI:57597"/>
    </ligand>
</feature>
<feature type="binding site" evidence="7">
    <location>
        <position position="97"/>
    </location>
    <ligand>
        <name>sn-glycerol 3-phosphate</name>
        <dbReference type="ChEBI" id="CHEBI:57597"/>
    </ligand>
</feature>
<feature type="binding site" evidence="7">
    <location>
        <position position="244"/>
    </location>
    <ligand>
        <name>NADPH</name>
        <dbReference type="ChEBI" id="CHEBI:57783"/>
    </ligand>
</feature>
<evidence type="ECO:0000313" key="13">
    <source>
        <dbReference type="Proteomes" id="UP001163831"/>
    </source>
</evidence>
<dbReference type="HAMAP" id="MF_00394">
    <property type="entry name" value="NAD_Glyc3P_dehydrog"/>
    <property type="match status" value="1"/>
</dbReference>
<dbReference type="PANTHER" id="PTHR11728">
    <property type="entry name" value="GLYCEROL-3-PHOSPHATE DEHYDROGENASE"/>
    <property type="match status" value="1"/>
</dbReference>
<name>A0ABY6GKS3_9PROT</name>
<dbReference type="NCBIfam" id="NF000940">
    <property type="entry name" value="PRK00094.1-2"/>
    <property type="match status" value="1"/>
</dbReference>
<evidence type="ECO:0000256" key="3">
    <source>
        <dbReference type="ARBA" id="ARBA00023002"/>
    </source>
</evidence>
<dbReference type="EMBL" id="CP107052">
    <property type="protein sequence ID" value="UYH52142.1"/>
    <property type="molecule type" value="Genomic_DNA"/>
</dbReference>
<comment type="catalytic activity">
    <reaction evidence="7 9">
        <text>sn-glycerol 3-phosphate + NADP(+) = dihydroxyacetone phosphate + NADPH + H(+)</text>
        <dbReference type="Rhea" id="RHEA:11096"/>
        <dbReference type="ChEBI" id="CHEBI:15378"/>
        <dbReference type="ChEBI" id="CHEBI:57597"/>
        <dbReference type="ChEBI" id="CHEBI:57642"/>
        <dbReference type="ChEBI" id="CHEBI:57783"/>
        <dbReference type="ChEBI" id="CHEBI:58349"/>
        <dbReference type="EC" id="1.1.1.94"/>
    </reaction>
</comment>
<evidence type="ECO:0000256" key="7">
    <source>
        <dbReference type="HAMAP-Rule" id="MF_00394"/>
    </source>
</evidence>
<feature type="domain" description="Glycerol-3-phosphate dehydrogenase NAD-dependent C-terminal" evidence="11">
    <location>
        <begin position="169"/>
        <end position="309"/>
    </location>
</feature>
<feature type="binding site" evidence="7">
    <location>
        <position position="271"/>
    </location>
    <ligand>
        <name>NADPH</name>
        <dbReference type="ChEBI" id="CHEBI:57783"/>
    </ligand>
</feature>
<keyword evidence="6 7" id="KW-1208">Phospholipid metabolism</keyword>
<dbReference type="EC" id="1.1.1.94" evidence="7"/>
<dbReference type="InterPro" id="IPR011128">
    <property type="entry name" value="G3P_DH_NAD-dep_N"/>
</dbReference>
<keyword evidence="5 7" id="KW-0594">Phospholipid biosynthesis</keyword>
<dbReference type="PRINTS" id="PR00077">
    <property type="entry name" value="GPDHDRGNASE"/>
</dbReference>
<dbReference type="Gene3D" id="1.10.1040.10">
    <property type="entry name" value="N-(1-d-carboxylethyl)-l-norvaline Dehydrogenase, domain 2"/>
    <property type="match status" value="1"/>
</dbReference>
<comment type="function">
    <text evidence="7">Catalyzes the reduction of the glycolytic intermediate dihydroxyacetone phosphate (DHAP) to sn-glycerol 3-phosphate (G3P), the key precursor for phospholipid synthesis.</text>
</comment>
<feature type="binding site" evidence="7">
    <location>
        <position position="244"/>
    </location>
    <ligand>
        <name>sn-glycerol 3-phosphate</name>
        <dbReference type="ChEBI" id="CHEBI:57597"/>
    </ligand>
</feature>
<evidence type="ECO:0000256" key="9">
    <source>
        <dbReference type="RuleBase" id="RU000439"/>
    </source>
</evidence>
<dbReference type="InterPro" id="IPR006168">
    <property type="entry name" value="G3P_DH_NAD-dep"/>
</dbReference>
<organism evidence="12 13">
    <name type="scientific">Candidatus Kirkpatrickella diaphorinae</name>
    <dbReference type="NCBI Taxonomy" id="2984322"/>
    <lineage>
        <taxon>Bacteria</taxon>
        <taxon>Pseudomonadati</taxon>
        <taxon>Pseudomonadota</taxon>
        <taxon>Alphaproteobacteria</taxon>
        <taxon>Acetobacterales</taxon>
        <taxon>Acetobacteraceae</taxon>
        <taxon>Candidatus Kirkpatrickella</taxon>
    </lineage>
</organism>
<keyword evidence="2 7" id="KW-0444">Lipid biosynthesis</keyword>
<feature type="binding site" evidence="7">
    <location>
        <position position="125"/>
    </location>
    <ligand>
        <name>sn-glycerol 3-phosphate</name>
        <dbReference type="ChEBI" id="CHEBI:57597"/>
    </ligand>
</feature>
<keyword evidence="7" id="KW-0547">Nucleotide-binding</keyword>
<comment type="pathway">
    <text evidence="7">Membrane lipid metabolism; glycerophospholipid metabolism.</text>
</comment>
<dbReference type="Proteomes" id="UP001163831">
    <property type="component" value="Chromosome"/>
</dbReference>
<keyword evidence="7 8" id="KW-0520">NAD</keyword>
<evidence type="ECO:0000256" key="4">
    <source>
        <dbReference type="ARBA" id="ARBA00023098"/>
    </source>
</evidence>
<feature type="binding site" evidence="7">
    <location>
        <position position="15"/>
    </location>
    <ligand>
        <name>NADPH</name>
        <dbReference type="ChEBI" id="CHEBI:57783"/>
    </ligand>
</feature>
<comment type="similarity">
    <text evidence="1 7 8">Belongs to the NAD-dependent glycerol-3-phosphate dehydrogenase family.</text>
</comment>
<feature type="binding site" evidence="7">
    <location>
        <position position="129"/>
    </location>
    <ligand>
        <name>NADPH</name>
        <dbReference type="ChEBI" id="CHEBI:57783"/>
    </ligand>
</feature>
<feature type="binding site" evidence="7">
    <location>
        <position position="269"/>
    </location>
    <ligand>
        <name>NADPH</name>
        <dbReference type="ChEBI" id="CHEBI:57783"/>
    </ligand>
</feature>
<evidence type="ECO:0000256" key="6">
    <source>
        <dbReference type="ARBA" id="ARBA00023264"/>
    </source>
</evidence>
<evidence type="ECO:0000256" key="2">
    <source>
        <dbReference type="ARBA" id="ARBA00022516"/>
    </source>
</evidence>
<dbReference type="Pfam" id="PF01210">
    <property type="entry name" value="NAD_Gly3P_dh_N"/>
    <property type="match status" value="1"/>
</dbReference>
<feature type="binding site" evidence="7">
    <location>
        <position position="180"/>
    </location>
    <ligand>
        <name>sn-glycerol 3-phosphate</name>
        <dbReference type="ChEBI" id="CHEBI:57597"/>
    </ligand>
</feature>